<dbReference type="AlphaFoldDB" id="A0A420WB81"/>
<dbReference type="Proteomes" id="UP000277424">
    <property type="component" value="Unassembled WGS sequence"/>
</dbReference>
<organism evidence="1 2">
    <name type="scientific">Oceanibaculum indicum</name>
    <dbReference type="NCBI Taxonomy" id="526216"/>
    <lineage>
        <taxon>Bacteria</taxon>
        <taxon>Pseudomonadati</taxon>
        <taxon>Pseudomonadota</taxon>
        <taxon>Alphaproteobacteria</taxon>
        <taxon>Rhodospirillales</taxon>
        <taxon>Oceanibaculaceae</taxon>
        <taxon>Oceanibaculum</taxon>
    </lineage>
</organism>
<dbReference type="EMBL" id="RBIG01000003">
    <property type="protein sequence ID" value="RKQ68225.1"/>
    <property type="molecule type" value="Genomic_DNA"/>
</dbReference>
<accession>A0A420WB81</accession>
<reference evidence="1 2" key="1">
    <citation type="submission" date="2018-10" db="EMBL/GenBank/DDBJ databases">
        <title>Comparative analysis of microorganisms from saline springs in Andes Mountain Range, Colombia.</title>
        <authorList>
            <person name="Rubin E."/>
        </authorList>
    </citation>
    <scope>NUCLEOTIDE SEQUENCE [LARGE SCALE GENOMIC DNA]</scope>
    <source>
        <strain evidence="1 2">USBA 36</strain>
    </source>
</reference>
<dbReference type="Gene3D" id="1.10.10.10">
    <property type="entry name" value="Winged helix-like DNA-binding domain superfamily/Winged helix DNA-binding domain"/>
    <property type="match status" value="1"/>
</dbReference>
<gene>
    <name evidence="1" type="ORF">BCL74_2700</name>
</gene>
<dbReference type="SUPFAM" id="SSF46785">
    <property type="entry name" value="Winged helix' DNA-binding domain"/>
    <property type="match status" value="1"/>
</dbReference>
<comment type="caution">
    <text evidence="1">The sequence shown here is derived from an EMBL/GenBank/DDBJ whole genome shotgun (WGS) entry which is preliminary data.</text>
</comment>
<dbReference type="OrthoDB" id="7631458at2"/>
<evidence type="ECO:0000313" key="2">
    <source>
        <dbReference type="Proteomes" id="UP000277424"/>
    </source>
</evidence>
<dbReference type="InterPro" id="IPR021660">
    <property type="entry name" value="DUF3253"/>
</dbReference>
<protein>
    <submittedName>
        <fullName evidence="1">Uncharacterized protein DUF3253</fullName>
    </submittedName>
</protein>
<dbReference type="InterPro" id="IPR036390">
    <property type="entry name" value="WH_DNA-bd_sf"/>
</dbReference>
<dbReference type="InterPro" id="IPR036388">
    <property type="entry name" value="WH-like_DNA-bd_sf"/>
</dbReference>
<sequence length="89" mass="9864">MTEAKDLRGQLRAEILALTAARGPGKSICPSEAARAVRPEDWNRFMTETRRVAIQMAEAGEIEILRKGKPVAPDEVRGVIRLRRPVTAL</sequence>
<dbReference type="RefSeq" id="WP_121220781.1">
    <property type="nucleotide sequence ID" value="NZ_RBIG01000003.1"/>
</dbReference>
<dbReference type="Pfam" id="PF11625">
    <property type="entry name" value="DUF3253"/>
    <property type="match status" value="1"/>
</dbReference>
<evidence type="ECO:0000313" key="1">
    <source>
        <dbReference type="EMBL" id="RKQ68225.1"/>
    </source>
</evidence>
<proteinExistence type="predicted"/>
<name>A0A420WB81_9PROT</name>